<dbReference type="InterPro" id="IPR001036">
    <property type="entry name" value="Acrflvin-R"/>
</dbReference>
<dbReference type="PANTHER" id="PTHR32063:SF17">
    <property type="entry name" value="CATION EFFLUX SYSTEM PROTEIN"/>
    <property type="match status" value="1"/>
</dbReference>
<dbReference type="GO" id="GO:0042910">
    <property type="term" value="F:xenobiotic transmembrane transporter activity"/>
    <property type="evidence" value="ECO:0007669"/>
    <property type="project" value="TreeGrafter"/>
</dbReference>
<dbReference type="Proteomes" id="UP000011873">
    <property type="component" value="Unassembled WGS sequence"/>
</dbReference>
<dbReference type="EMBL" id="ANMU01000109">
    <property type="protein sequence ID" value="EMJ80334.1"/>
    <property type="molecule type" value="Genomic_DNA"/>
</dbReference>
<reference evidence="1 2" key="1">
    <citation type="submission" date="2013-01" db="EMBL/GenBank/DDBJ databases">
        <authorList>
            <person name="Harkins D.M."/>
            <person name="Durkin A.S."/>
            <person name="Brinkac L.M."/>
            <person name="Haft D.H."/>
            <person name="Selengut J.D."/>
            <person name="Sanka R."/>
            <person name="DePew J."/>
            <person name="Purushe J."/>
            <person name="Galloway R.L."/>
            <person name="Vinetz J.M."/>
            <person name="Sutton G.G."/>
            <person name="Nierman W.C."/>
            <person name="Fouts D.E."/>
        </authorList>
    </citation>
    <scope>NUCLEOTIDE SEQUENCE [LARGE SCALE GENOMIC DNA]</scope>
    <source>
        <strain evidence="1 2">Sponselee CDC</strain>
    </source>
</reference>
<dbReference type="Gene3D" id="3.30.70.1320">
    <property type="entry name" value="Multidrug efflux transporter AcrB pore domain like"/>
    <property type="match status" value="1"/>
</dbReference>
<protein>
    <submittedName>
        <fullName evidence="1">RND transporter, Hydrophobe/Amphiphile Efflux-1 (HAE1)/Heavy Metal Efflux (HME) family, permease protein</fullName>
    </submittedName>
</protein>
<evidence type="ECO:0000313" key="1">
    <source>
        <dbReference type="EMBL" id="EMJ80334.1"/>
    </source>
</evidence>
<proteinExistence type="predicted"/>
<dbReference type="Pfam" id="PF00873">
    <property type="entry name" value="ACR_tran"/>
    <property type="match status" value="1"/>
</dbReference>
<dbReference type="InterPro" id="IPR027463">
    <property type="entry name" value="AcrB_DN_DC_subdom"/>
</dbReference>
<dbReference type="PANTHER" id="PTHR32063">
    <property type="match status" value="1"/>
</dbReference>
<gene>
    <name evidence="1" type="ORF">LEP1GSC016_1108</name>
</gene>
<dbReference type="AlphaFoldDB" id="M6BLB1"/>
<dbReference type="SUPFAM" id="SSF82714">
    <property type="entry name" value="Multidrug efflux transporter AcrB TolC docking domain, DN and DC subdomains"/>
    <property type="match status" value="1"/>
</dbReference>
<dbReference type="SUPFAM" id="SSF82693">
    <property type="entry name" value="Multidrug efflux transporter AcrB pore domain, PN1, PN2, PC1 and PC2 subdomains"/>
    <property type="match status" value="1"/>
</dbReference>
<dbReference type="GO" id="GO:0005886">
    <property type="term" value="C:plasma membrane"/>
    <property type="evidence" value="ECO:0007669"/>
    <property type="project" value="TreeGrafter"/>
</dbReference>
<dbReference type="Gene3D" id="3.30.2090.10">
    <property type="entry name" value="Multidrug efflux transporter AcrB TolC docking domain, DN and DC subdomains"/>
    <property type="match status" value="1"/>
</dbReference>
<name>M6BLB1_LEPBO</name>
<comment type="caution">
    <text evidence="1">The sequence shown here is derived from an EMBL/GenBank/DDBJ whole genome shotgun (WGS) entry which is preliminary data.</text>
</comment>
<accession>M6BLB1</accession>
<sequence length="80" mass="9144">MDLRTIQDWIVIPALRQVNGIADVINFGGLVKQYHIITSPNRIYRYNLSIRDVIETISSNNRNTGDIRLLEGTKVSPYVD</sequence>
<evidence type="ECO:0000313" key="2">
    <source>
        <dbReference type="Proteomes" id="UP000011873"/>
    </source>
</evidence>
<dbReference type="PATRIC" id="fig|1218567.3.peg.2811"/>
<organism evidence="1 2">
    <name type="scientific">Leptospira borgpetersenii serovar Hardjo-bovis str. Sponselee</name>
    <dbReference type="NCBI Taxonomy" id="1303729"/>
    <lineage>
        <taxon>Bacteria</taxon>
        <taxon>Pseudomonadati</taxon>
        <taxon>Spirochaetota</taxon>
        <taxon>Spirochaetia</taxon>
        <taxon>Leptospirales</taxon>
        <taxon>Leptospiraceae</taxon>
        <taxon>Leptospira</taxon>
    </lineage>
</organism>